<protein>
    <submittedName>
        <fullName evidence="1">Uncharacterized protein</fullName>
    </submittedName>
</protein>
<gene>
    <name evidence="1" type="ORF">FPV09_01535</name>
</gene>
<reference evidence="1 2" key="1">
    <citation type="submission" date="2019-07" db="EMBL/GenBank/DDBJ databases">
        <title>Complete genome of Thermococcus acidophilus.</title>
        <authorList>
            <person name="Li X."/>
        </authorList>
    </citation>
    <scope>NUCLEOTIDE SEQUENCE [LARGE SCALE GENOMIC DNA]</scope>
    <source>
        <strain evidence="1 2">SY113</strain>
    </source>
</reference>
<evidence type="ECO:0000313" key="2">
    <source>
        <dbReference type="Proteomes" id="UP000322631"/>
    </source>
</evidence>
<dbReference type="KEGG" id="them:FPV09_01535"/>
<dbReference type="RefSeq" id="WP_148882119.1">
    <property type="nucleotide sequence ID" value="NZ_CP041932.1"/>
</dbReference>
<accession>A0A5C0SHG3</accession>
<organism evidence="1 2">
    <name type="scientific">Thermococcus aciditolerans</name>
    <dbReference type="NCBI Taxonomy" id="2598455"/>
    <lineage>
        <taxon>Archaea</taxon>
        <taxon>Methanobacteriati</taxon>
        <taxon>Methanobacteriota</taxon>
        <taxon>Thermococci</taxon>
        <taxon>Thermococcales</taxon>
        <taxon>Thermococcaceae</taxon>
        <taxon>Thermococcus</taxon>
    </lineage>
</organism>
<sequence length="74" mass="8595">MASQRKNPRDDEEEKIRDVLPWGKSNFLSDVIAERKRERSEALEIVENLVDPNVLPDEVKPIIKKPDKKELIGE</sequence>
<dbReference type="AlphaFoldDB" id="A0A5C0SHG3"/>
<keyword evidence="2" id="KW-1185">Reference proteome</keyword>
<name>A0A5C0SHG3_9EURY</name>
<evidence type="ECO:0000313" key="1">
    <source>
        <dbReference type="EMBL" id="QEK14015.1"/>
    </source>
</evidence>
<dbReference type="Proteomes" id="UP000322631">
    <property type="component" value="Chromosome"/>
</dbReference>
<dbReference type="GeneID" id="41608496"/>
<dbReference type="EMBL" id="CP041932">
    <property type="protein sequence ID" value="QEK14015.1"/>
    <property type="molecule type" value="Genomic_DNA"/>
</dbReference>
<proteinExistence type="predicted"/>